<dbReference type="GO" id="GO:0005096">
    <property type="term" value="F:GTPase activator activity"/>
    <property type="evidence" value="ECO:0007669"/>
    <property type="project" value="UniProtKB-KW"/>
</dbReference>
<organism evidence="4 5">
    <name type="scientific">Cryptolaemus montrouzieri</name>
    <dbReference type="NCBI Taxonomy" id="559131"/>
    <lineage>
        <taxon>Eukaryota</taxon>
        <taxon>Metazoa</taxon>
        <taxon>Ecdysozoa</taxon>
        <taxon>Arthropoda</taxon>
        <taxon>Hexapoda</taxon>
        <taxon>Insecta</taxon>
        <taxon>Pterygota</taxon>
        <taxon>Neoptera</taxon>
        <taxon>Endopterygota</taxon>
        <taxon>Coleoptera</taxon>
        <taxon>Polyphaga</taxon>
        <taxon>Cucujiformia</taxon>
        <taxon>Coccinelloidea</taxon>
        <taxon>Coccinellidae</taxon>
        <taxon>Scymninae</taxon>
        <taxon>Scymnini</taxon>
        <taxon>Cryptolaemus</taxon>
    </lineage>
</organism>
<gene>
    <name evidence="4" type="ORF">HHI36_009489</name>
</gene>
<dbReference type="Gene3D" id="1.10.555.10">
    <property type="entry name" value="Rho GTPase activation protein"/>
    <property type="match status" value="1"/>
</dbReference>
<proteinExistence type="predicted"/>
<dbReference type="InterPro" id="IPR037863">
    <property type="entry name" value="RHOGAP6/36"/>
</dbReference>
<dbReference type="Proteomes" id="UP001516400">
    <property type="component" value="Unassembled WGS sequence"/>
</dbReference>
<dbReference type="InterPro" id="IPR000198">
    <property type="entry name" value="RhoGAP_dom"/>
</dbReference>
<evidence type="ECO:0000256" key="1">
    <source>
        <dbReference type="ARBA" id="ARBA00022468"/>
    </source>
</evidence>
<evidence type="ECO:0000259" key="3">
    <source>
        <dbReference type="PROSITE" id="PS50238"/>
    </source>
</evidence>
<feature type="compositionally biased region" description="Basic and acidic residues" evidence="2">
    <location>
        <begin position="333"/>
        <end position="354"/>
    </location>
</feature>
<feature type="compositionally biased region" description="Low complexity" evidence="2">
    <location>
        <begin position="544"/>
        <end position="563"/>
    </location>
</feature>
<evidence type="ECO:0000313" key="4">
    <source>
        <dbReference type="EMBL" id="KAL3265279.1"/>
    </source>
</evidence>
<protein>
    <recommendedName>
        <fullName evidence="3">Rho-GAP domain-containing protein</fullName>
    </recommendedName>
</protein>
<feature type="compositionally biased region" description="Gly residues" evidence="2">
    <location>
        <begin position="356"/>
        <end position="365"/>
    </location>
</feature>
<keyword evidence="5" id="KW-1185">Reference proteome</keyword>
<dbReference type="InterPro" id="IPR008936">
    <property type="entry name" value="Rho_GTPase_activation_prot"/>
</dbReference>
<dbReference type="PANTHER" id="PTHR12635:SF7">
    <property type="entry name" value="RHO GTPASE ACTIVATING PROTEIN 6-RELATED"/>
    <property type="match status" value="1"/>
</dbReference>
<dbReference type="PROSITE" id="PS50238">
    <property type="entry name" value="RHOGAP"/>
    <property type="match status" value="1"/>
</dbReference>
<feature type="region of interest" description="Disordered" evidence="2">
    <location>
        <begin position="524"/>
        <end position="572"/>
    </location>
</feature>
<reference evidence="4 5" key="1">
    <citation type="journal article" date="2021" name="BMC Biol.">
        <title>Horizontally acquired antibacterial genes associated with adaptive radiation of ladybird beetles.</title>
        <authorList>
            <person name="Li H.S."/>
            <person name="Tang X.F."/>
            <person name="Huang Y.H."/>
            <person name="Xu Z.Y."/>
            <person name="Chen M.L."/>
            <person name="Du X.Y."/>
            <person name="Qiu B.Y."/>
            <person name="Chen P.T."/>
            <person name="Zhang W."/>
            <person name="Slipinski A."/>
            <person name="Escalona H.E."/>
            <person name="Waterhouse R.M."/>
            <person name="Zwick A."/>
            <person name="Pang H."/>
        </authorList>
    </citation>
    <scope>NUCLEOTIDE SEQUENCE [LARGE SCALE GENOMIC DNA]</scope>
    <source>
        <strain evidence="4">SYSU2018</strain>
    </source>
</reference>
<dbReference type="Pfam" id="PF00620">
    <property type="entry name" value="RhoGAP"/>
    <property type="match status" value="1"/>
</dbReference>
<evidence type="ECO:0000313" key="5">
    <source>
        <dbReference type="Proteomes" id="UP001516400"/>
    </source>
</evidence>
<comment type="caution">
    <text evidence="4">The sequence shown here is derived from an EMBL/GenBank/DDBJ whole genome shotgun (WGS) entry which is preliminary data.</text>
</comment>
<feature type="region of interest" description="Disordered" evidence="2">
    <location>
        <begin position="735"/>
        <end position="786"/>
    </location>
</feature>
<dbReference type="EMBL" id="JABFTP020000001">
    <property type="protein sequence ID" value="KAL3265279.1"/>
    <property type="molecule type" value="Genomic_DNA"/>
</dbReference>
<evidence type="ECO:0000256" key="2">
    <source>
        <dbReference type="SAM" id="MobiDB-lite"/>
    </source>
</evidence>
<name>A0ABD2MFU8_9CUCU</name>
<keyword evidence="1" id="KW-0343">GTPase activation</keyword>
<accession>A0ABD2MFU8</accession>
<sequence>MAGSVPGLLDKISCSSTADLPNRIATEAEELTIPNILIACIKHIQKNGIRTLGIFRVSTSKKRVRELRENFDSGRETTLDQDQCPHDVATLLKEYLRDLPDPLLCRDLYHAFVQTQRIRNRRLQFEALQHLVQLLPSANRDTLHALLNFLSAVAQNSADTTDNLGEVVLGNKMDTNNLATVFAPNILHCVKPNSSKEASSDRAEDRIDIINVVRILIDHFQELYKVPADLLDEVYVHMMDTNPEELDELLRKKDSTLGAEESQEELDSESYSAPWIPILPKSENASECILQKSETLPNTPTEKKKMWSRVECLHEAAATGGPNIGMRVRHKDKIRERSQRKKREESASRKRTNEDLGGGGGGGGFSSAMNIISRLRGQRDEDYQFGKNRSSSLESSSSTHTDVEFHKMQNISEGILERRKSSPYLVDNSGVITASLTIPVQSQGNQGLSYNFDDDIPFIEDSENGKQQLTIGLVKSPIIPPRRRQRSVSGSDSSVGSMIQPITGSISLVQSTDSAVGSSIAYSSPVQNTPTSISSSIADPGMLSSPPSWASTPPTSPDSTHTSVNYIPDDNQVPRTRTHRIVSKDSPTLQKVTFMPVPDIQKIRTKDVKNHELQKNDESCSKETCMSTRLPEMEDIHDISRSCLKEPREAGTVHCSGSRLPLYQTVTTTSDIFKSISTPTFDSREPRFTPSISNIGNAVLRSKTADFEKISKVETKCTKSTAAVSTSLADKKKYTKRRYTDSRHPTRHIPDSETLEYTSKKEEGGNSQPQQPVYKRRELISSVISK</sequence>
<dbReference type="SMART" id="SM00324">
    <property type="entry name" value="RhoGAP"/>
    <property type="match status" value="1"/>
</dbReference>
<dbReference type="PANTHER" id="PTHR12635">
    <property type="entry name" value="RHO-GTPASE-ACTIVATING PROTEIN 6 FAMILY MEMBER"/>
    <property type="match status" value="1"/>
</dbReference>
<feature type="domain" description="Rho-GAP" evidence="3">
    <location>
        <begin position="18"/>
        <end position="224"/>
    </location>
</feature>
<dbReference type="AlphaFoldDB" id="A0ABD2MFU8"/>
<feature type="region of interest" description="Disordered" evidence="2">
    <location>
        <begin position="318"/>
        <end position="404"/>
    </location>
</feature>
<feature type="compositionally biased region" description="Basic and acidic residues" evidence="2">
    <location>
        <begin position="738"/>
        <end position="751"/>
    </location>
</feature>
<dbReference type="SUPFAM" id="SSF48350">
    <property type="entry name" value="GTPase activation domain, GAP"/>
    <property type="match status" value="1"/>
</dbReference>
<feature type="compositionally biased region" description="Polar residues" evidence="2">
    <location>
        <begin position="524"/>
        <end position="537"/>
    </location>
</feature>